<reference evidence="1" key="1">
    <citation type="journal article" date="2021" name="New Phytol.">
        <title>Evolutionary innovations through gain and loss of genes in the ectomycorrhizal Boletales.</title>
        <authorList>
            <person name="Wu G."/>
            <person name="Miyauchi S."/>
            <person name="Morin E."/>
            <person name="Kuo A."/>
            <person name="Drula E."/>
            <person name="Varga T."/>
            <person name="Kohler A."/>
            <person name="Feng B."/>
            <person name="Cao Y."/>
            <person name="Lipzen A."/>
            <person name="Daum C."/>
            <person name="Hundley H."/>
            <person name="Pangilinan J."/>
            <person name="Johnson J."/>
            <person name="Barry K."/>
            <person name="LaButti K."/>
            <person name="Ng V."/>
            <person name="Ahrendt S."/>
            <person name="Min B."/>
            <person name="Choi I.G."/>
            <person name="Park H."/>
            <person name="Plett J.M."/>
            <person name="Magnuson J."/>
            <person name="Spatafora J.W."/>
            <person name="Nagy L.G."/>
            <person name="Henrissat B."/>
            <person name="Grigoriev I.V."/>
            <person name="Yang Z.L."/>
            <person name="Xu J."/>
            <person name="Martin F.M."/>
        </authorList>
    </citation>
    <scope>NUCLEOTIDE SEQUENCE</scope>
    <source>
        <strain evidence="1">KUC20120723A-06</strain>
    </source>
</reference>
<proteinExistence type="predicted"/>
<evidence type="ECO:0000313" key="1">
    <source>
        <dbReference type="EMBL" id="KAH7930162.1"/>
    </source>
</evidence>
<evidence type="ECO:0000313" key="2">
    <source>
        <dbReference type="Proteomes" id="UP000790709"/>
    </source>
</evidence>
<dbReference type="EMBL" id="MU266334">
    <property type="protein sequence ID" value="KAH7930162.1"/>
    <property type="molecule type" value="Genomic_DNA"/>
</dbReference>
<protein>
    <submittedName>
        <fullName evidence="1">Uncharacterized protein</fullName>
    </submittedName>
</protein>
<name>A0ACB8BXG0_9AGAM</name>
<organism evidence="1 2">
    <name type="scientific">Leucogyrophana mollusca</name>
    <dbReference type="NCBI Taxonomy" id="85980"/>
    <lineage>
        <taxon>Eukaryota</taxon>
        <taxon>Fungi</taxon>
        <taxon>Dikarya</taxon>
        <taxon>Basidiomycota</taxon>
        <taxon>Agaricomycotina</taxon>
        <taxon>Agaricomycetes</taxon>
        <taxon>Agaricomycetidae</taxon>
        <taxon>Boletales</taxon>
        <taxon>Boletales incertae sedis</taxon>
        <taxon>Leucogyrophana</taxon>
    </lineage>
</organism>
<comment type="caution">
    <text evidence="1">The sequence shown here is derived from an EMBL/GenBank/DDBJ whole genome shotgun (WGS) entry which is preliminary data.</text>
</comment>
<accession>A0ACB8BXG0</accession>
<keyword evidence="2" id="KW-1185">Reference proteome</keyword>
<gene>
    <name evidence="1" type="ORF">BV22DRAFT_1055417</name>
</gene>
<dbReference type="Proteomes" id="UP000790709">
    <property type="component" value="Unassembled WGS sequence"/>
</dbReference>
<sequence length="670" mass="74032">MYRAIPVTRHASSAAGRGLVRATRRRLATTTPPPAAPKQSKSVVRKILFYSVAATGTFYAGSAFVSFENQRYRELFTENVPLGQALVEYGEAHKWDELTIEQVVVYSVDTAKYVSDFVRRQLGTSTQDTPEQKDKEATAEKTRTAKEPTSAMQASKERVKAAAASLKTAVKKSEETAVEGSAKAVAIARHQAAEFNDSLDDLIRRAEAALAGKPIDTLPEATTTPSQPSPSPPDTTPPRADDVDVVVVSDKNVYAAPLPIGFEPPPGFSRPSPPKKTPPKTAPNAEAAPEPLPLVAPAVSELAVSEPVISQLASTIDNLASYLNSNPTAAEKAKDVLATAKIDLTELAGRIEKIKEDEQQKLEQKLDEQTREYSLKLLEVEMEAQDRLDGQEEDFRKFFDSEKARFVQVYREKLDQELKTQTELINERLKEEVIAQGIEMQRRWIREVKVRVEQERGGRLAKLDELASNLKRLERLALDNSSYLDENIRVHGMWTALRAMHAAIDAPVRKPFREELRILRHIAVAKDDAIISSALESLEQSDAPDVGVEPFADLASWFTTSVAPRVSSVALVPDQNAGVLSHVASHLLSSFRFQRRGLVQGSDVLSVLSRAEHFMDEKDLDSAARELNQLKGTAKELLKDWLEAARRRLEVQQALEVIQSQATLASLLVV</sequence>